<gene>
    <name evidence="1" type="ORF">H5V45_05130</name>
</gene>
<dbReference type="AlphaFoldDB" id="A0A7X0RED3"/>
<accession>A0A7X0RED3</accession>
<sequence>MRHLSDDERRARIARRHAIAPGRRAADPVAATRAMTVLHATEPATVYLSLHARVDGLGVADVDAALYEQRSLVKQLAMRRTLFVFPRDLLPAAWGSASARVAAALRARLAKEVAMAGIAEDGAAWLDTACAAVKARLDGGVELGAQAIRESVPEVDARMDLAAGTAYGANVAIAPRVLTQLGVEGDIVRGRNGGHWRTSRPQWTAMESWLGEPLPEPWTPRAGYAELVGRWLRTFGPGTAADLQWWLGGTKGAVGTALEDVGAVEVALEGGGTGWVLADDLDAVDPVEPWAALLPVLDPTVMGWKERDFYLGPHTDLLFDRNGNAGTTAWWDGRIVGCWVQDPDGVVVLSLLEDVGAEAVAALRVEADRLTAWLGGVRVSTVYPSMGMKQALAP</sequence>
<protein>
    <submittedName>
        <fullName evidence="1">AlkZ family DNA glycosylase</fullName>
    </submittedName>
</protein>
<organism evidence="1 2">
    <name type="scientific">Nocardioides luti</name>
    <dbReference type="NCBI Taxonomy" id="2761101"/>
    <lineage>
        <taxon>Bacteria</taxon>
        <taxon>Bacillati</taxon>
        <taxon>Actinomycetota</taxon>
        <taxon>Actinomycetes</taxon>
        <taxon>Propionibacteriales</taxon>
        <taxon>Nocardioidaceae</taxon>
        <taxon>Nocardioides</taxon>
    </lineage>
</organism>
<dbReference type="InterPro" id="IPR009351">
    <property type="entry name" value="AlkZ-like"/>
</dbReference>
<name>A0A7X0RED3_9ACTN</name>
<dbReference type="PANTHER" id="PTHR38479">
    <property type="entry name" value="LMO0824 PROTEIN"/>
    <property type="match status" value="1"/>
</dbReference>
<reference evidence="1 2" key="1">
    <citation type="submission" date="2020-08" db="EMBL/GenBank/DDBJ databases">
        <authorList>
            <person name="Seo M.-J."/>
        </authorList>
    </citation>
    <scope>NUCLEOTIDE SEQUENCE [LARGE SCALE GENOMIC DNA]</scope>
    <source>
        <strain evidence="1 2">KIGAM211</strain>
    </source>
</reference>
<proteinExistence type="predicted"/>
<dbReference type="EMBL" id="JACKXE010000001">
    <property type="protein sequence ID" value="MBB6626702.1"/>
    <property type="molecule type" value="Genomic_DNA"/>
</dbReference>
<evidence type="ECO:0000313" key="2">
    <source>
        <dbReference type="Proteomes" id="UP000523955"/>
    </source>
</evidence>
<comment type="caution">
    <text evidence="1">The sequence shown here is derived from an EMBL/GenBank/DDBJ whole genome shotgun (WGS) entry which is preliminary data.</text>
</comment>
<dbReference type="Pfam" id="PF06224">
    <property type="entry name" value="AlkZ-like"/>
    <property type="match status" value="1"/>
</dbReference>
<dbReference type="Proteomes" id="UP000523955">
    <property type="component" value="Unassembled WGS sequence"/>
</dbReference>
<evidence type="ECO:0000313" key="1">
    <source>
        <dbReference type="EMBL" id="MBB6626702.1"/>
    </source>
</evidence>
<dbReference type="PANTHER" id="PTHR38479:SF2">
    <property type="entry name" value="WINGED HELIX DNA-BINDING DOMAIN-CONTAINING PROTEIN"/>
    <property type="match status" value="1"/>
</dbReference>
<keyword evidence="2" id="KW-1185">Reference proteome</keyword>
<dbReference type="RefSeq" id="WP_185251946.1">
    <property type="nucleotide sequence ID" value="NZ_JACKXE010000001.1"/>
</dbReference>